<dbReference type="KEGG" id="vg:31050530"/>
<organism evidence="1 2">
    <name type="scientific">Leptopilina boulardi filamentous virus</name>
    <dbReference type="NCBI Taxonomy" id="552509"/>
    <lineage>
        <taxon>Viruses</taxon>
        <taxon>Viruses incertae sedis</taxon>
        <taxon>Naldaviricetes</taxon>
        <taxon>Lefavirales</taxon>
        <taxon>Filamentoviridae</taxon>
        <taxon>Alphafilamentovirus</taxon>
        <taxon>Alphafilamentovirus leboulardi</taxon>
    </lineage>
</organism>
<dbReference type="Proteomes" id="UP000203066">
    <property type="component" value="Segment"/>
</dbReference>
<dbReference type="EMBL" id="KY009685">
    <property type="protein sequence ID" value="AQQ79973.1"/>
    <property type="molecule type" value="Genomic_DNA"/>
</dbReference>
<reference evidence="1 2" key="1">
    <citation type="journal article" date="2016" name="Genome Biol. Evol.">
        <title>Genome Sequencing of the Behavior Manipulating Virus LbFV Reveals a Possible New Virus Family.</title>
        <authorList>
            <person name="Lepetit D."/>
            <person name="Gillet B."/>
            <person name="Hughes S."/>
            <person name="Kraaijeveld K."/>
            <person name="Varaldi J."/>
        </authorList>
    </citation>
    <scope>NUCLEOTIDE SEQUENCE [LARGE SCALE GENOMIC DNA]</scope>
    <source>
        <strain evidence="1">Valence Gotheron</strain>
    </source>
</reference>
<dbReference type="RefSeq" id="YP_009345657.1">
    <property type="nucleotide sequence ID" value="NC_033778.1"/>
</dbReference>
<keyword evidence="2" id="KW-1185">Reference proteome</keyword>
<protein>
    <submittedName>
        <fullName evidence="1">Uncharacterized protein</fullName>
    </submittedName>
</protein>
<evidence type="ECO:0000313" key="1">
    <source>
        <dbReference type="EMBL" id="AQQ79973.1"/>
    </source>
</evidence>
<accession>A0A1S5YD32</accession>
<dbReference type="GeneID" id="31050530"/>
<name>A0A1S5YD32_9VIRU</name>
<gene>
    <name evidence="1" type="ORF">LbFV_ORF53</name>
</gene>
<proteinExistence type="predicted"/>
<evidence type="ECO:0000313" key="2">
    <source>
        <dbReference type="Proteomes" id="UP000203066"/>
    </source>
</evidence>
<sequence>MDDHIISKALIDLTFIYHTKKQITFLDIFEILKRYSMHDIMDEEFVKKLATSLLNNVNFKKACQNSNFTEMKHLIKLNFLSLIR</sequence>